<keyword evidence="3" id="KW-1185">Reference proteome</keyword>
<evidence type="ECO:0000256" key="1">
    <source>
        <dbReference type="SAM" id="MobiDB-lite"/>
    </source>
</evidence>
<accession>A0AAV1RNE6</accession>
<feature type="region of interest" description="Disordered" evidence="1">
    <location>
        <begin position="32"/>
        <end position="55"/>
    </location>
</feature>
<dbReference type="EMBL" id="CAWUPB010001111">
    <property type="protein sequence ID" value="CAK7338251.1"/>
    <property type="molecule type" value="Genomic_DNA"/>
</dbReference>
<protein>
    <submittedName>
        <fullName evidence="2">Uncharacterized protein</fullName>
    </submittedName>
</protein>
<evidence type="ECO:0000313" key="3">
    <source>
        <dbReference type="Proteomes" id="UP001314170"/>
    </source>
</evidence>
<organism evidence="2 3">
    <name type="scientific">Dovyalis caffra</name>
    <dbReference type="NCBI Taxonomy" id="77055"/>
    <lineage>
        <taxon>Eukaryota</taxon>
        <taxon>Viridiplantae</taxon>
        <taxon>Streptophyta</taxon>
        <taxon>Embryophyta</taxon>
        <taxon>Tracheophyta</taxon>
        <taxon>Spermatophyta</taxon>
        <taxon>Magnoliopsida</taxon>
        <taxon>eudicotyledons</taxon>
        <taxon>Gunneridae</taxon>
        <taxon>Pentapetalae</taxon>
        <taxon>rosids</taxon>
        <taxon>fabids</taxon>
        <taxon>Malpighiales</taxon>
        <taxon>Salicaceae</taxon>
        <taxon>Flacourtieae</taxon>
        <taxon>Dovyalis</taxon>
    </lineage>
</organism>
<reference evidence="2 3" key="1">
    <citation type="submission" date="2024-01" db="EMBL/GenBank/DDBJ databases">
        <authorList>
            <person name="Waweru B."/>
        </authorList>
    </citation>
    <scope>NUCLEOTIDE SEQUENCE [LARGE SCALE GENOMIC DNA]</scope>
</reference>
<comment type="caution">
    <text evidence="2">The sequence shown here is derived from an EMBL/GenBank/DDBJ whole genome shotgun (WGS) entry which is preliminary data.</text>
</comment>
<dbReference type="Proteomes" id="UP001314170">
    <property type="component" value="Unassembled WGS sequence"/>
</dbReference>
<gene>
    <name evidence="2" type="ORF">DCAF_LOCUS13295</name>
</gene>
<proteinExistence type="predicted"/>
<sequence length="55" mass="6354">RAHYAESRTFVKHMPTWIEMGQAQKDVMKETQLDNAGGKSGRKTDLISHINRNRN</sequence>
<feature type="non-terminal residue" evidence="2">
    <location>
        <position position="1"/>
    </location>
</feature>
<name>A0AAV1RNE6_9ROSI</name>
<dbReference type="AlphaFoldDB" id="A0AAV1RNE6"/>
<evidence type="ECO:0000313" key="2">
    <source>
        <dbReference type="EMBL" id="CAK7338251.1"/>
    </source>
</evidence>